<feature type="transmembrane region" description="Helical" evidence="10">
    <location>
        <begin position="297"/>
        <end position="318"/>
    </location>
</feature>
<accession>A0A261T6E0</accession>
<keyword evidence="4" id="KW-1003">Cell membrane</keyword>
<dbReference type="AlphaFoldDB" id="A0A261T6E0"/>
<feature type="transmembrane region" description="Helical" evidence="10">
    <location>
        <begin position="103"/>
        <end position="126"/>
    </location>
</feature>
<feature type="transmembrane region" description="Helical" evidence="10">
    <location>
        <begin position="425"/>
        <end position="445"/>
    </location>
</feature>
<dbReference type="GO" id="GO:0005886">
    <property type="term" value="C:plasma membrane"/>
    <property type="evidence" value="ECO:0007669"/>
    <property type="project" value="UniProtKB-SubCell"/>
</dbReference>
<organism evidence="11 12">
    <name type="scientific">Bordetella genomosp. 5</name>
    <dbReference type="NCBI Taxonomy" id="1395608"/>
    <lineage>
        <taxon>Bacteria</taxon>
        <taxon>Pseudomonadati</taxon>
        <taxon>Pseudomonadota</taxon>
        <taxon>Betaproteobacteria</taxon>
        <taxon>Burkholderiales</taxon>
        <taxon>Alcaligenaceae</taxon>
        <taxon>Bordetella</taxon>
    </lineage>
</organism>
<keyword evidence="2" id="KW-0813">Transport</keyword>
<sequence length="452" mass="46308">MTAHTHPRSRDAHTERLLTAPIFPVMLSLAGPTLLVMLTQTLVGLLEVWFLSRLGEDVLAGVSVVFPLLALTTALATGAVGGGMLGAVARALGRDDRAQANALVWHAVAIALAFGVGTAGLVLPLGGAMFGAMGASGEALGYANRYAAVVFGGAPLIWLFNALLAVIRGSGNVVLPMRVVCGGGIILIPVSWLLIFGAADFRGLGVTGGALAMVLYYAAGSLIFAIYLWRGQGVLRPSARPPRLQRGLFADTLKVGGVSALIATSTNLTIAVVTGYVGSYGLAAVAGYGAAARLEFLLVPISFGIGGPAAILIGTNAAAGRHDRARRAALIAACLGFAVAETIGLLAAIWPEVWLRAFLTDPLSLATGSAYLRHVGPFFGFFGLGFTQYCAAQGTGKMSVPLIGAMARTAIAVGGGLIATTQAGLFTSVGLGMAAFAAAGLYALMRDWRKQE</sequence>
<evidence type="ECO:0000256" key="8">
    <source>
        <dbReference type="ARBA" id="ARBA00023136"/>
    </source>
</evidence>
<feature type="transmembrane region" description="Helical" evidence="10">
    <location>
        <begin position="179"/>
        <end position="199"/>
    </location>
</feature>
<feature type="transmembrane region" description="Helical" evidence="10">
    <location>
        <begin position="370"/>
        <end position="392"/>
    </location>
</feature>
<keyword evidence="8 10" id="KW-0472">Membrane</keyword>
<protein>
    <recommendedName>
        <fullName evidence="9">Multidrug-efflux transporter</fullName>
    </recommendedName>
</protein>
<keyword evidence="12" id="KW-1185">Reference proteome</keyword>
<reference evidence="11 12" key="1">
    <citation type="submission" date="2017-05" db="EMBL/GenBank/DDBJ databases">
        <title>Complete and WGS of Bordetella genogroups.</title>
        <authorList>
            <person name="Spilker T."/>
            <person name="LiPuma J."/>
        </authorList>
    </citation>
    <scope>NUCLEOTIDE SEQUENCE [LARGE SCALE GENOMIC DNA]</scope>
    <source>
        <strain evidence="11 12">AU10456</strain>
    </source>
</reference>
<feature type="transmembrane region" description="Helical" evidence="10">
    <location>
        <begin position="146"/>
        <end position="167"/>
    </location>
</feature>
<dbReference type="PANTHER" id="PTHR43298">
    <property type="entry name" value="MULTIDRUG RESISTANCE PROTEIN NORM-RELATED"/>
    <property type="match status" value="1"/>
</dbReference>
<feature type="transmembrane region" description="Helical" evidence="10">
    <location>
        <begin position="330"/>
        <end position="350"/>
    </location>
</feature>
<keyword evidence="5 10" id="KW-0812">Transmembrane</keyword>
<evidence type="ECO:0000256" key="9">
    <source>
        <dbReference type="ARBA" id="ARBA00031636"/>
    </source>
</evidence>
<comment type="subcellular location">
    <subcellularLocation>
        <location evidence="1">Cell inner membrane</location>
        <topology evidence="1">Multi-pass membrane protein</topology>
    </subcellularLocation>
</comment>
<dbReference type="GO" id="GO:0042910">
    <property type="term" value="F:xenobiotic transmembrane transporter activity"/>
    <property type="evidence" value="ECO:0007669"/>
    <property type="project" value="InterPro"/>
</dbReference>
<evidence type="ECO:0000256" key="4">
    <source>
        <dbReference type="ARBA" id="ARBA00022475"/>
    </source>
</evidence>
<dbReference type="Proteomes" id="UP000216913">
    <property type="component" value="Unassembled WGS sequence"/>
</dbReference>
<dbReference type="EMBL" id="NEVP01000015">
    <property type="protein sequence ID" value="OZI44193.1"/>
    <property type="molecule type" value="Genomic_DNA"/>
</dbReference>
<dbReference type="PIRSF" id="PIRSF006603">
    <property type="entry name" value="DinF"/>
    <property type="match status" value="1"/>
</dbReference>
<dbReference type="InterPro" id="IPR002528">
    <property type="entry name" value="MATE_fam"/>
</dbReference>
<evidence type="ECO:0000256" key="1">
    <source>
        <dbReference type="ARBA" id="ARBA00004429"/>
    </source>
</evidence>
<evidence type="ECO:0000313" key="12">
    <source>
        <dbReference type="Proteomes" id="UP000216913"/>
    </source>
</evidence>
<name>A0A261T6E0_9BORD</name>
<proteinExistence type="predicted"/>
<feature type="transmembrane region" description="Helical" evidence="10">
    <location>
        <begin position="58"/>
        <end position="91"/>
    </location>
</feature>
<feature type="transmembrane region" description="Helical" evidence="10">
    <location>
        <begin position="211"/>
        <end position="231"/>
    </location>
</feature>
<dbReference type="InterPro" id="IPR048279">
    <property type="entry name" value="MdtK-like"/>
</dbReference>
<dbReference type="GO" id="GO:0006811">
    <property type="term" value="P:monoatomic ion transport"/>
    <property type="evidence" value="ECO:0007669"/>
    <property type="project" value="UniProtKB-KW"/>
</dbReference>
<dbReference type="InterPro" id="IPR050222">
    <property type="entry name" value="MATE_MdtK"/>
</dbReference>
<feature type="transmembrane region" description="Helical" evidence="10">
    <location>
        <begin position="399"/>
        <end position="419"/>
    </location>
</feature>
<evidence type="ECO:0000256" key="7">
    <source>
        <dbReference type="ARBA" id="ARBA00023065"/>
    </source>
</evidence>
<dbReference type="Pfam" id="PF01554">
    <property type="entry name" value="MatE"/>
    <property type="match status" value="2"/>
</dbReference>
<keyword evidence="3" id="KW-0050">Antiport</keyword>
<dbReference type="OrthoDB" id="9001572at2"/>
<keyword evidence="6 10" id="KW-1133">Transmembrane helix</keyword>
<feature type="transmembrane region" description="Helical" evidence="10">
    <location>
        <begin position="17"/>
        <end position="38"/>
    </location>
</feature>
<evidence type="ECO:0000256" key="5">
    <source>
        <dbReference type="ARBA" id="ARBA00022692"/>
    </source>
</evidence>
<dbReference type="GO" id="GO:0015297">
    <property type="term" value="F:antiporter activity"/>
    <property type="evidence" value="ECO:0007669"/>
    <property type="project" value="UniProtKB-KW"/>
</dbReference>
<evidence type="ECO:0000256" key="10">
    <source>
        <dbReference type="SAM" id="Phobius"/>
    </source>
</evidence>
<evidence type="ECO:0000256" key="2">
    <source>
        <dbReference type="ARBA" id="ARBA00022448"/>
    </source>
</evidence>
<dbReference type="RefSeq" id="WP_094804242.1">
    <property type="nucleotide sequence ID" value="NZ_NEVP01000015.1"/>
</dbReference>
<evidence type="ECO:0000313" key="11">
    <source>
        <dbReference type="EMBL" id="OZI44193.1"/>
    </source>
</evidence>
<feature type="transmembrane region" description="Helical" evidence="10">
    <location>
        <begin position="252"/>
        <end position="277"/>
    </location>
</feature>
<keyword evidence="7" id="KW-0406">Ion transport</keyword>
<dbReference type="PANTHER" id="PTHR43298:SF2">
    <property type="entry name" value="FMN_FAD EXPORTER YEEO-RELATED"/>
    <property type="match status" value="1"/>
</dbReference>
<evidence type="ECO:0000256" key="6">
    <source>
        <dbReference type="ARBA" id="ARBA00022989"/>
    </source>
</evidence>
<evidence type="ECO:0000256" key="3">
    <source>
        <dbReference type="ARBA" id="ARBA00022449"/>
    </source>
</evidence>
<gene>
    <name evidence="11" type="ORF">CAL25_22935</name>
</gene>
<comment type="caution">
    <text evidence="11">The sequence shown here is derived from an EMBL/GenBank/DDBJ whole genome shotgun (WGS) entry which is preliminary data.</text>
</comment>